<evidence type="ECO:0000313" key="2">
    <source>
        <dbReference type="Proteomes" id="UP000887561"/>
    </source>
</evidence>
<dbReference type="AlphaFoldDB" id="A0A915MUV7"/>
<dbReference type="Proteomes" id="UP000887561">
    <property type="component" value="Unplaced"/>
</dbReference>
<organism evidence="2 3">
    <name type="scientific">Meloidogyne javanica</name>
    <name type="common">Root-knot nematode worm</name>
    <dbReference type="NCBI Taxonomy" id="6303"/>
    <lineage>
        <taxon>Eukaryota</taxon>
        <taxon>Metazoa</taxon>
        <taxon>Ecdysozoa</taxon>
        <taxon>Nematoda</taxon>
        <taxon>Chromadorea</taxon>
        <taxon>Rhabditida</taxon>
        <taxon>Tylenchina</taxon>
        <taxon>Tylenchomorpha</taxon>
        <taxon>Tylenchoidea</taxon>
        <taxon>Meloidogynidae</taxon>
        <taxon>Meloidogyninae</taxon>
        <taxon>Meloidogyne</taxon>
        <taxon>Meloidogyne incognita group</taxon>
    </lineage>
</organism>
<dbReference type="WBParaSite" id="scaffold4938_cov238.g8845">
    <property type="protein sequence ID" value="scaffold4938_cov238.g8845"/>
    <property type="gene ID" value="scaffold4938_cov238.g8845"/>
</dbReference>
<name>A0A915MUV7_MELJA</name>
<feature type="region of interest" description="Disordered" evidence="1">
    <location>
        <begin position="69"/>
        <end position="102"/>
    </location>
</feature>
<accession>A0A915MUV7</accession>
<keyword evidence="2" id="KW-1185">Reference proteome</keyword>
<evidence type="ECO:0000256" key="1">
    <source>
        <dbReference type="SAM" id="MobiDB-lite"/>
    </source>
</evidence>
<proteinExistence type="predicted"/>
<protein>
    <submittedName>
        <fullName evidence="3">Uncharacterized protein</fullName>
    </submittedName>
</protein>
<sequence length="172" mass="19575">MSDFIKENSPRFEVKICKIEKETGGNIKEIGIVKTEDYDIARFNYFENLEEMGEIKEGEDEISEIKEENYANKNSKQIGHDLKSSSSAVNEHPKEGEAMINPETVNEEFNNLHLTEGRNLQQQPSSPKPVDYAWLMNQNVPCHSPEFMDDVSNIGGGLNDSDNLLNNFDDLF</sequence>
<reference evidence="3" key="1">
    <citation type="submission" date="2022-11" db="UniProtKB">
        <authorList>
            <consortium name="WormBaseParasite"/>
        </authorList>
    </citation>
    <scope>IDENTIFICATION</scope>
</reference>
<evidence type="ECO:0000313" key="3">
    <source>
        <dbReference type="WBParaSite" id="scaffold4938_cov238.g8845"/>
    </source>
</evidence>